<feature type="region of interest" description="Disordered" evidence="12">
    <location>
        <begin position="682"/>
        <end position="733"/>
    </location>
</feature>
<dbReference type="Gene3D" id="3.10.170.10">
    <property type="match status" value="1"/>
</dbReference>
<evidence type="ECO:0000256" key="4">
    <source>
        <dbReference type="ARBA" id="ARBA00022525"/>
    </source>
</evidence>
<dbReference type="GO" id="GO:0006508">
    <property type="term" value="P:proteolysis"/>
    <property type="evidence" value="ECO:0007669"/>
    <property type="project" value="UniProtKB-KW"/>
</dbReference>
<dbReference type="AlphaFoldDB" id="A0AA37T7S0"/>
<evidence type="ECO:0000256" key="3">
    <source>
        <dbReference type="ARBA" id="ARBA00006006"/>
    </source>
</evidence>
<keyword evidence="15" id="KW-1185">Reference proteome</keyword>
<dbReference type="RefSeq" id="WP_232594779.1">
    <property type="nucleotide sequence ID" value="NZ_BSPD01000045.1"/>
</dbReference>
<evidence type="ECO:0000256" key="11">
    <source>
        <dbReference type="ARBA" id="ARBA00023145"/>
    </source>
</evidence>
<dbReference type="CDD" id="cd09596">
    <property type="entry name" value="M36"/>
    <property type="match status" value="1"/>
</dbReference>
<dbReference type="InterPro" id="IPR027268">
    <property type="entry name" value="Peptidase_M4/M1_CTD_sf"/>
</dbReference>
<dbReference type="Gene3D" id="1.10.390.10">
    <property type="entry name" value="Neutral Protease Domain 2"/>
    <property type="match status" value="1"/>
</dbReference>
<dbReference type="SUPFAM" id="SSF55486">
    <property type="entry name" value="Metalloproteases ('zincins'), catalytic domain"/>
    <property type="match status" value="1"/>
</dbReference>
<evidence type="ECO:0000313" key="14">
    <source>
        <dbReference type="EMBL" id="GLS26342.1"/>
    </source>
</evidence>
<comment type="cofactor">
    <cofactor evidence="1">
        <name>Zn(2+)</name>
        <dbReference type="ChEBI" id="CHEBI:29105"/>
    </cofactor>
</comment>
<dbReference type="Proteomes" id="UP001156870">
    <property type="component" value="Unassembled WGS sequence"/>
</dbReference>
<keyword evidence="11" id="KW-0865">Zymogen</keyword>
<dbReference type="GO" id="GO:0004222">
    <property type="term" value="F:metalloendopeptidase activity"/>
    <property type="evidence" value="ECO:0007669"/>
    <property type="project" value="InterPro"/>
</dbReference>
<dbReference type="Gene3D" id="3.10.450.490">
    <property type="match status" value="1"/>
</dbReference>
<evidence type="ECO:0000256" key="8">
    <source>
        <dbReference type="ARBA" id="ARBA00022801"/>
    </source>
</evidence>
<evidence type="ECO:0000256" key="6">
    <source>
        <dbReference type="ARBA" id="ARBA00022723"/>
    </source>
</evidence>
<comment type="subcellular location">
    <subcellularLocation>
        <location evidence="2">Secreted</location>
    </subcellularLocation>
</comment>
<name>A0AA37T7S0_9GAMM</name>
<evidence type="ECO:0000256" key="9">
    <source>
        <dbReference type="ARBA" id="ARBA00022833"/>
    </source>
</evidence>
<reference evidence="14 15" key="1">
    <citation type="journal article" date="2014" name="Int. J. Syst. Evol. Microbiol.">
        <title>Complete genome sequence of Corynebacterium casei LMG S-19264T (=DSM 44701T), isolated from a smear-ripened cheese.</title>
        <authorList>
            <consortium name="US DOE Joint Genome Institute (JGI-PGF)"/>
            <person name="Walter F."/>
            <person name="Albersmeier A."/>
            <person name="Kalinowski J."/>
            <person name="Ruckert C."/>
        </authorList>
    </citation>
    <scope>NUCLEOTIDE SEQUENCE [LARGE SCALE GENOMIC DNA]</scope>
    <source>
        <strain evidence="14 15">NBRC 110095</strain>
    </source>
</reference>
<dbReference type="GO" id="GO:0008270">
    <property type="term" value="F:zinc ion binding"/>
    <property type="evidence" value="ECO:0007669"/>
    <property type="project" value="InterPro"/>
</dbReference>
<keyword evidence="5" id="KW-0645">Protease</keyword>
<evidence type="ECO:0000256" key="10">
    <source>
        <dbReference type="ARBA" id="ARBA00023049"/>
    </source>
</evidence>
<dbReference type="InterPro" id="IPR050371">
    <property type="entry name" value="Fungal_virulence_M36"/>
</dbReference>
<dbReference type="PANTHER" id="PTHR33478:SF1">
    <property type="entry name" value="EXTRACELLULAR METALLOPROTEINASE MEP"/>
    <property type="match status" value="1"/>
</dbReference>
<dbReference type="Pfam" id="PF02128">
    <property type="entry name" value="Peptidase_M36"/>
    <property type="match status" value="1"/>
</dbReference>
<proteinExistence type="inferred from homology"/>
<keyword evidence="7" id="KW-0732">Signal</keyword>
<keyword evidence="6" id="KW-0479">Metal-binding</keyword>
<evidence type="ECO:0000256" key="7">
    <source>
        <dbReference type="ARBA" id="ARBA00022729"/>
    </source>
</evidence>
<comment type="caution">
    <text evidence="14">The sequence shown here is derived from an EMBL/GenBank/DDBJ whole genome shotgun (WGS) entry which is preliminary data.</text>
</comment>
<feature type="domain" description="FTP" evidence="13">
    <location>
        <begin position="138"/>
        <end position="184"/>
    </location>
</feature>
<dbReference type="EMBL" id="BSPD01000045">
    <property type="protein sequence ID" value="GLS26342.1"/>
    <property type="molecule type" value="Genomic_DNA"/>
</dbReference>
<evidence type="ECO:0000256" key="12">
    <source>
        <dbReference type="SAM" id="MobiDB-lite"/>
    </source>
</evidence>
<dbReference type="PRINTS" id="PR00999">
    <property type="entry name" value="FUNGALYSIN"/>
</dbReference>
<organism evidence="14 15">
    <name type="scientific">Marinibactrum halimedae</name>
    <dbReference type="NCBI Taxonomy" id="1444977"/>
    <lineage>
        <taxon>Bacteria</taxon>
        <taxon>Pseudomonadati</taxon>
        <taxon>Pseudomonadota</taxon>
        <taxon>Gammaproteobacteria</taxon>
        <taxon>Cellvibrionales</taxon>
        <taxon>Cellvibrionaceae</taxon>
        <taxon>Marinibactrum</taxon>
    </lineage>
</organism>
<sequence>MKGKKRGVLDGALFSLKKLSVVVSAVMMVSPSVFSLEHSHPHSKDIDKRLTVSPLIADKKPSSLQHQRINQLKSEMPELVAQFDEFGATSSLMNATGTLTQEGKNVAAQPLNTIAEDFVFNNLDLLGLNVADVNQMLITDKVKSPNGVTHIYYQQVHHGIPVYNGQLQVHLTESGAISHVNNRFIPDLANMANTITPSLSASQAIMAAAKALDVSMTADLRSVSDGSVSDGSVSNGVVDASATSFTQSELSSRPIKAKLMFMPVSPVEVTLVWNFQFELEDQWPDITVDATSGEVITSLDTISYANYRVFGYPTANPALATPAAPADGRVMVVDPEDPVASPDGWFNDGGVSMEGNNVRACSDTRSRSGGARNCDPQQPVCDNGTCDFPLDLSRGAETYIDAAIANLFYWTNLVHDVQHQYGFDEASGNFQNNNFGRGGRGSDAILANAQDGSATCNARFYSAPDGSSPTIEMYRCDDASPTRDSDMDNEVIVHEYGHGISIRLVGGPSNTGCLRNAQQGGEGWSDWFGLVYTPRGGEASTDSTRGMGAYFVGREPLTGTIRQQPYSLDPIINTMTYESIDGARRPHGVGAVWAQVLWEMYWSLVDKHGYEDDLMNFDLNDPSEAGNKRAMFYVTEGLKNTSCSPTFVDARDGIITAATNSFDGEDVCAVWQTFADFGIGTDARSGGSSSTRPTNGFELPEQCQIDPPPPPPPSDCSVEESFESGAGGWTNSSASSCSTGDFVVGTPSRQTNGGVVTQVGGAAQGSNAYFTATNTSAGSNDVDGGNCIANSPTYSVTEDSTLSLSYFHGQRDSGDDEDGDFFRLEMSTDGGNTYTSLASNGDSESNAAWTTVSTAISANSNVTLRVQCSDGAGPGDLVECGVDNIRFCAQ</sequence>
<evidence type="ECO:0000259" key="13">
    <source>
        <dbReference type="Pfam" id="PF07504"/>
    </source>
</evidence>
<dbReference type="Gene3D" id="2.60.120.260">
    <property type="entry name" value="Galactose-binding domain-like"/>
    <property type="match status" value="1"/>
</dbReference>
<dbReference type="PANTHER" id="PTHR33478">
    <property type="entry name" value="EXTRACELLULAR METALLOPROTEINASE MEP"/>
    <property type="match status" value="1"/>
</dbReference>
<evidence type="ECO:0000256" key="1">
    <source>
        <dbReference type="ARBA" id="ARBA00001947"/>
    </source>
</evidence>
<dbReference type="Pfam" id="PF07504">
    <property type="entry name" value="FTP"/>
    <property type="match status" value="1"/>
</dbReference>
<evidence type="ECO:0000256" key="5">
    <source>
        <dbReference type="ARBA" id="ARBA00022670"/>
    </source>
</evidence>
<dbReference type="InterPro" id="IPR011096">
    <property type="entry name" value="FTP_domain"/>
</dbReference>
<keyword evidence="8" id="KW-0378">Hydrolase</keyword>
<evidence type="ECO:0000256" key="2">
    <source>
        <dbReference type="ARBA" id="ARBA00004613"/>
    </source>
</evidence>
<keyword evidence="4" id="KW-0964">Secreted</keyword>
<evidence type="ECO:0000313" key="15">
    <source>
        <dbReference type="Proteomes" id="UP001156870"/>
    </source>
</evidence>
<dbReference type="GO" id="GO:0005615">
    <property type="term" value="C:extracellular space"/>
    <property type="evidence" value="ECO:0007669"/>
    <property type="project" value="InterPro"/>
</dbReference>
<keyword evidence="9" id="KW-0862">Zinc</keyword>
<gene>
    <name evidence="14" type="ORF">GCM10007877_20570</name>
</gene>
<dbReference type="InterPro" id="IPR001842">
    <property type="entry name" value="Peptidase_M36"/>
</dbReference>
<protein>
    <recommendedName>
        <fullName evidence="13">FTP domain-containing protein</fullName>
    </recommendedName>
</protein>
<accession>A0AA37T7S0</accession>
<keyword evidence="10" id="KW-0482">Metalloprotease</keyword>
<comment type="similarity">
    <text evidence="3">Belongs to the peptidase M36 family.</text>
</comment>